<sequence>MTKRVLMFPGQGSQKLGMASDLKDAVNALTGQLDFDMVAIMARDEEKLGLTEYTQPAIVSHSAALLERFNADFDYTIGHSLGEYAALVASGVIRAEDAVRIVAKRGQLMASAFPNGVGAMAAVLGLQIAEVEALCQELSTEEAVIEPANINCPGQIVVSGHQSKIDELVKNGKALGAKRVLPLNVSGPFHSSMMKVIAAEFSEFIEGFEFRDAEVPVVQNVSAAPETDAATIKRQLIEQLYSPVRFEQSVQNLIELGVTEFVEIGPGKVLGGLVKKISRDVTITSIETLEDLEGWNDEWQQHS</sequence>
<dbReference type="PANTHER" id="PTHR42681">
    <property type="entry name" value="MALONYL-COA-ACYL CARRIER PROTEIN TRANSACYLASE, MITOCHONDRIAL"/>
    <property type="match status" value="1"/>
</dbReference>
<dbReference type="InterPro" id="IPR016035">
    <property type="entry name" value="Acyl_Trfase/lysoPLipase"/>
</dbReference>
<dbReference type="Pfam" id="PF00698">
    <property type="entry name" value="Acyl_transf_1"/>
    <property type="match status" value="1"/>
</dbReference>
<evidence type="ECO:0000256" key="4">
    <source>
        <dbReference type="ARBA" id="ARBA00022516"/>
    </source>
</evidence>
<reference evidence="14 15" key="1">
    <citation type="submission" date="2019-01" db="EMBL/GenBank/DDBJ databases">
        <title>Draft genome sequences of the type strains of six Macrococcus species.</title>
        <authorList>
            <person name="Mazhar S."/>
            <person name="Altermann E."/>
            <person name="Hill C."/>
            <person name="Mcauliffe O."/>
        </authorList>
    </citation>
    <scope>NUCLEOTIDE SEQUENCE [LARGE SCALE GENOMIC DNA]</scope>
    <source>
        <strain evidence="14 15">ATCC 51825</strain>
    </source>
</reference>
<evidence type="ECO:0000256" key="3">
    <source>
        <dbReference type="ARBA" id="ARBA00018953"/>
    </source>
</evidence>
<dbReference type="AlphaFoldDB" id="A0A4R6BZ76"/>
<dbReference type="Gene3D" id="3.30.70.250">
    <property type="entry name" value="Malonyl-CoA ACP transacylase, ACP-binding"/>
    <property type="match status" value="1"/>
</dbReference>
<evidence type="ECO:0000256" key="1">
    <source>
        <dbReference type="ARBA" id="ARBA00005194"/>
    </source>
</evidence>
<dbReference type="UniPathway" id="UPA00094"/>
<evidence type="ECO:0000313" key="14">
    <source>
        <dbReference type="EMBL" id="TDM13846.1"/>
    </source>
</evidence>
<keyword evidence="5 11" id="KW-0808">Transferase</keyword>
<proteinExistence type="inferred from homology"/>
<dbReference type="FunFam" id="3.30.70.250:FF:000001">
    <property type="entry name" value="Malonyl CoA-acyl carrier protein transacylase"/>
    <property type="match status" value="1"/>
</dbReference>
<keyword evidence="9 11" id="KW-0012">Acyltransferase</keyword>
<evidence type="ECO:0000256" key="6">
    <source>
        <dbReference type="ARBA" id="ARBA00022832"/>
    </source>
</evidence>
<dbReference type="PANTHER" id="PTHR42681:SF1">
    <property type="entry name" value="MALONYL-COA-ACYL CARRIER PROTEIN TRANSACYLASE, MITOCHONDRIAL"/>
    <property type="match status" value="1"/>
</dbReference>
<dbReference type="SUPFAM" id="SSF55048">
    <property type="entry name" value="Probable ACP-binding domain of malonyl-CoA ACP transacylase"/>
    <property type="match status" value="1"/>
</dbReference>
<dbReference type="InterPro" id="IPR014043">
    <property type="entry name" value="Acyl_transferase_dom"/>
</dbReference>
<keyword evidence="15" id="KW-1185">Reference proteome</keyword>
<evidence type="ECO:0000259" key="13">
    <source>
        <dbReference type="SMART" id="SM00827"/>
    </source>
</evidence>
<evidence type="ECO:0000256" key="7">
    <source>
        <dbReference type="ARBA" id="ARBA00023098"/>
    </source>
</evidence>
<feature type="active site" evidence="12">
    <location>
        <position position="80"/>
    </location>
</feature>
<evidence type="ECO:0000256" key="11">
    <source>
        <dbReference type="PIRNR" id="PIRNR000446"/>
    </source>
</evidence>
<dbReference type="Gene3D" id="3.40.366.10">
    <property type="entry name" value="Malonyl-Coenzyme A Acyl Carrier Protein, domain 2"/>
    <property type="match status" value="1"/>
</dbReference>
<comment type="similarity">
    <text evidence="11">Belongs to the fabD family.</text>
</comment>
<name>A0A4R6BZ76_9STAP</name>
<dbReference type="EMBL" id="SCWF01000007">
    <property type="protein sequence ID" value="TDM13846.1"/>
    <property type="molecule type" value="Genomic_DNA"/>
</dbReference>
<dbReference type="RefSeq" id="WP_133451970.1">
    <property type="nucleotide sequence ID" value="NZ_SCWF01000007.1"/>
</dbReference>
<feature type="active site" evidence="12">
    <location>
        <position position="190"/>
    </location>
</feature>
<dbReference type="InterPro" id="IPR001227">
    <property type="entry name" value="Ac_transferase_dom_sf"/>
</dbReference>
<dbReference type="NCBIfam" id="TIGR00128">
    <property type="entry name" value="fabD"/>
    <property type="match status" value="1"/>
</dbReference>
<evidence type="ECO:0000256" key="9">
    <source>
        <dbReference type="ARBA" id="ARBA00023315"/>
    </source>
</evidence>
<evidence type="ECO:0000256" key="12">
    <source>
        <dbReference type="PIRSR" id="PIRSR000446-1"/>
    </source>
</evidence>
<dbReference type="SMART" id="SM00827">
    <property type="entry name" value="PKS_AT"/>
    <property type="match status" value="1"/>
</dbReference>
<comment type="catalytic activity">
    <reaction evidence="10 11">
        <text>holo-[ACP] + malonyl-CoA = malonyl-[ACP] + CoA</text>
        <dbReference type="Rhea" id="RHEA:41792"/>
        <dbReference type="Rhea" id="RHEA-COMP:9623"/>
        <dbReference type="Rhea" id="RHEA-COMP:9685"/>
        <dbReference type="ChEBI" id="CHEBI:57287"/>
        <dbReference type="ChEBI" id="CHEBI:57384"/>
        <dbReference type="ChEBI" id="CHEBI:64479"/>
        <dbReference type="ChEBI" id="CHEBI:78449"/>
        <dbReference type="EC" id="2.3.1.39"/>
    </reaction>
</comment>
<organism evidence="14 15">
    <name type="scientific">Macrococcus bovicus</name>
    <dbReference type="NCBI Taxonomy" id="69968"/>
    <lineage>
        <taxon>Bacteria</taxon>
        <taxon>Bacillati</taxon>
        <taxon>Bacillota</taxon>
        <taxon>Bacilli</taxon>
        <taxon>Bacillales</taxon>
        <taxon>Staphylococcaceae</taxon>
        <taxon>Macrococcus</taxon>
    </lineage>
</organism>
<dbReference type="GO" id="GO:0004314">
    <property type="term" value="F:[acyl-carrier-protein] S-malonyltransferase activity"/>
    <property type="evidence" value="ECO:0007669"/>
    <property type="project" value="UniProtKB-EC"/>
</dbReference>
<gene>
    <name evidence="14" type="primary">fabD</name>
    <name evidence="14" type="ORF">ERX55_07575</name>
</gene>
<dbReference type="GO" id="GO:0006633">
    <property type="term" value="P:fatty acid biosynthetic process"/>
    <property type="evidence" value="ECO:0007669"/>
    <property type="project" value="UniProtKB-UniPathway"/>
</dbReference>
<feature type="domain" description="Malonyl-CoA:ACP transacylase (MAT)" evidence="13">
    <location>
        <begin position="7"/>
        <end position="291"/>
    </location>
</feature>
<dbReference type="InterPro" id="IPR016036">
    <property type="entry name" value="Malonyl_transacylase_ACP-bd"/>
</dbReference>
<dbReference type="GO" id="GO:0005829">
    <property type="term" value="C:cytosol"/>
    <property type="evidence" value="ECO:0007669"/>
    <property type="project" value="TreeGrafter"/>
</dbReference>
<evidence type="ECO:0000256" key="8">
    <source>
        <dbReference type="ARBA" id="ARBA00023160"/>
    </source>
</evidence>
<dbReference type="InterPro" id="IPR024925">
    <property type="entry name" value="Malonyl_CoA-ACP_transAc"/>
</dbReference>
<evidence type="ECO:0000256" key="5">
    <source>
        <dbReference type="ARBA" id="ARBA00022679"/>
    </source>
</evidence>
<evidence type="ECO:0000256" key="10">
    <source>
        <dbReference type="ARBA" id="ARBA00048462"/>
    </source>
</evidence>
<comment type="pathway">
    <text evidence="1">Lipid metabolism; fatty acid biosynthesis.</text>
</comment>
<keyword evidence="8" id="KW-0275">Fatty acid biosynthesis</keyword>
<dbReference type="SUPFAM" id="SSF52151">
    <property type="entry name" value="FabD/lysophospholipase-like"/>
    <property type="match status" value="1"/>
</dbReference>
<dbReference type="InterPro" id="IPR050858">
    <property type="entry name" value="Mal-CoA-ACP_Trans/PKS_FabD"/>
</dbReference>
<accession>A0A4R6BZ76</accession>
<dbReference type="PIRSF" id="PIRSF000446">
    <property type="entry name" value="Mct"/>
    <property type="match status" value="1"/>
</dbReference>
<keyword evidence="4" id="KW-0444">Lipid biosynthesis</keyword>
<dbReference type="Proteomes" id="UP000294843">
    <property type="component" value="Unassembled WGS sequence"/>
</dbReference>
<dbReference type="EC" id="2.3.1.39" evidence="2 11"/>
<keyword evidence="6" id="KW-0276">Fatty acid metabolism</keyword>
<protein>
    <recommendedName>
        <fullName evidence="3 11">Malonyl CoA-acyl carrier protein transacylase</fullName>
        <ecNumber evidence="2 11">2.3.1.39</ecNumber>
    </recommendedName>
</protein>
<dbReference type="OrthoDB" id="9805460at2"/>
<keyword evidence="7" id="KW-0443">Lipid metabolism</keyword>
<evidence type="ECO:0000313" key="15">
    <source>
        <dbReference type="Proteomes" id="UP000294843"/>
    </source>
</evidence>
<comment type="caution">
    <text evidence="14">The sequence shown here is derived from an EMBL/GenBank/DDBJ whole genome shotgun (WGS) entry which is preliminary data.</text>
</comment>
<dbReference type="InterPro" id="IPR004410">
    <property type="entry name" value="Malonyl_CoA-ACP_transAc_FabD"/>
</dbReference>
<evidence type="ECO:0000256" key="2">
    <source>
        <dbReference type="ARBA" id="ARBA00013258"/>
    </source>
</evidence>